<evidence type="ECO:0000313" key="4">
    <source>
        <dbReference type="EMBL" id="CCC52398.1"/>
    </source>
</evidence>
<dbReference type="InterPro" id="IPR011992">
    <property type="entry name" value="EF-hand-dom_pair"/>
</dbReference>
<dbReference type="AlphaFoldDB" id="G0U4N4"/>
<sequence>MIGGQHTKERMSERLQNCQNQPKNRCYLPGTRLLTGGYGTTTLQGNWSEERADAGYYDGKAVLPTHLEKVWTTEHRTMTSNVKDATSKPVFDQETLVDIVDHKQRAYPSHQPHLDPHYEQVLQERFKTTMQTTFKNPQEVRRQEEVTVGTVIASTANAQAKVVILRLQKQLLVSRYGQSAFPGNVLRELRIALQRNDMGKQGMVNVEEAFRALSEVGLQASVPECTALVRAYDTKGDGTLPIGVFMDEMRGESRERRLCLVEKVYELLKKLCPSGIVRLRNLAELVDLESMRAVMNGTCAVSDAHEAFVRQWDASLDTYIGFERFLSFFRDVSFEIASDQEFELLMRDIWHLSGGNGNSANTSCRRVRVVHKNGRITTEEVKNDLDIRDSDPNVMERILANLASQGIRDVSKLEVLPKS</sequence>
<dbReference type="InterPro" id="IPR051581">
    <property type="entry name" value="Ca-bind"/>
</dbReference>
<keyword evidence="1" id="KW-0479">Metal-binding</keyword>
<keyword evidence="2" id="KW-0677">Repeat</keyword>
<dbReference type="GO" id="GO:0046872">
    <property type="term" value="F:metal ion binding"/>
    <property type="evidence" value="ECO:0007669"/>
    <property type="project" value="UniProtKB-KW"/>
</dbReference>
<accession>G0U4N4</accession>
<dbReference type="PANTHER" id="PTHR34524">
    <property type="entry name" value="CALCYPHOSIN"/>
    <property type="match status" value="1"/>
</dbReference>
<protein>
    <recommendedName>
        <fullName evidence="5">EF-hand domain-containing protein</fullName>
    </recommendedName>
</protein>
<evidence type="ECO:0000256" key="1">
    <source>
        <dbReference type="ARBA" id="ARBA00022723"/>
    </source>
</evidence>
<evidence type="ECO:0008006" key="5">
    <source>
        <dbReference type="Google" id="ProtNLM"/>
    </source>
</evidence>
<name>G0U4N4_TRYVY</name>
<dbReference type="VEuPathDB" id="TriTrypDB:TvY486_1014410"/>
<dbReference type="Gene3D" id="1.10.238.10">
    <property type="entry name" value="EF-hand"/>
    <property type="match status" value="2"/>
</dbReference>
<dbReference type="EMBL" id="HE573026">
    <property type="protein sequence ID" value="CCC52398.1"/>
    <property type="molecule type" value="Genomic_DNA"/>
</dbReference>
<gene>
    <name evidence="4" type="ORF">TVY486_1014410</name>
</gene>
<evidence type="ECO:0000256" key="2">
    <source>
        <dbReference type="ARBA" id="ARBA00022737"/>
    </source>
</evidence>
<reference evidence="4" key="1">
    <citation type="journal article" date="2012" name="Proc. Natl. Acad. Sci. U.S.A.">
        <title>Antigenic diversity is generated by distinct evolutionary mechanisms in African trypanosome species.</title>
        <authorList>
            <person name="Jackson A.P."/>
            <person name="Berry A."/>
            <person name="Aslett M."/>
            <person name="Allison H.C."/>
            <person name="Burton P."/>
            <person name="Vavrova-Anderson J."/>
            <person name="Brown R."/>
            <person name="Browne H."/>
            <person name="Corton N."/>
            <person name="Hauser H."/>
            <person name="Gamble J."/>
            <person name="Gilderthorp R."/>
            <person name="Marcello L."/>
            <person name="McQuillan J."/>
            <person name="Otto T.D."/>
            <person name="Quail M.A."/>
            <person name="Sanders M.J."/>
            <person name="van Tonder A."/>
            <person name="Ginger M.L."/>
            <person name="Field M.C."/>
            <person name="Barry J.D."/>
            <person name="Hertz-Fowler C."/>
            <person name="Berriman M."/>
        </authorList>
    </citation>
    <scope>NUCLEOTIDE SEQUENCE</scope>
    <source>
        <strain evidence="4">Y486</strain>
    </source>
</reference>
<evidence type="ECO:0000256" key="3">
    <source>
        <dbReference type="ARBA" id="ARBA00022837"/>
    </source>
</evidence>
<proteinExistence type="predicted"/>
<organism evidence="4">
    <name type="scientific">Trypanosoma vivax (strain Y486)</name>
    <dbReference type="NCBI Taxonomy" id="1055687"/>
    <lineage>
        <taxon>Eukaryota</taxon>
        <taxon>Discoba</taxon>
        <taxon>Euglenozoa</taxon>
        <taxon>Kinetoplastea</taxon>
        <taxon>Metakinetoplastina</taxon>
        <taxon>Trypanosomatida</taxon>
        <taxon>Trypanosomatidae</taxon>
        <taxon>Trypanosoma</taxon>
        <taxon>Duttonella</taxon>
    </lineage>
</organism>
<dbReference type="SUPFAM" id="SSF47473">
    <property type="entry name" value="EF-hand"/>
    <property type="match status" value="1"/>
</dbReference>
<dbReference type="PANTHER" id="PTHR34524:SF9">
    <property type="entry name" value="EF-HAND DOMAIN-CONTAINING PROTEIN"/>
    <property type="match status" value="1"/>
</dbReference>
<dbReference type="OMA" id="LRNIWHM"/>
<keyword evidence="3" id="KW-0106">Calcium</keyword>